<accession>A0A383EX40</accession>
<evidence type="ECO:0000256" key="1">
    <source>
        <dbReference type="SAM" id="MobiDB-lite"/>
    </source>
</evidence>
<reference evidence="2" key="1">
    <citation type="submission" date="2018-05" db="EMBL/GenBank/DDBJ databases">
        <authorList>
            <person name="Lanie J.A."/>
            <person name="Ng W.-L."/>
            <person name="Kazmierczak K.M."/>
            <person name="Andrzejewski T.M."/>
            <person name="Davidsen T.M."/>
            <person name="Wayne K.J."/>
            <person name="Tettelin H."/>
            <person name="Glass J.I."/>
            <person name="Rusch D."/>
            <person name="Podicherti R."/>
            <person name="Tsui H.-C.T."/>
            <person name="Winkler M.E."/>
        </authorList>
    </citation>
    <scope>NUCLEOTIDE SEQUENCE</scope>
</reference>
<gene>
    <name evidence="2" type="ORF">METZ01_LOCUS513998</name>
</gene>
<feature type="region of interest" description="Disordered" evidence="1">
    <location>
        <begin position="163"/>
        <end position="193"/>
    </location>
</feature>
<feature type="non-terminal residue" evidence="2">
    <location>
        <position position="1"/>
    </location>
</feature>
<feature type="compositionally biased region" description="Polar residues" evidence="1">
    <location>
        <begin position="167"/>
        <end position="176"/>
    </location>
</feature>
<organism evidence="2">
    <name type="scientific">marine metagenome</name>
    <dbReference type="NCBI Taxonomy" id="408172"/>
    <lineage>
        <taxon>unclassified sequences</taxon>
        <taxon>metagenomes</taxon>
        <taxon>ecological metagenomes</taxon>
    </lineage>
</organism>
<protein>
    <submittedName>
        <fullName evidence="2">Uncharacterized protein</fullName>
    </submittedName>
</protein>
<name>A0A383EX40_9ZZZZ</name>
<dbReference type="EMBL" id="UINC01229438">
    <property type="protein sequence ID" value="SVE61144.1"/>
    <property type="molecule type" value="Genomic_DNA"/>
</dbReference>
<dbReference type="AlphaFoldDB" id="A0A383EX40"/>
<proteinExistence type="predicted"/>
<sequence>SPKVDFKIDEWSELEIKIALYDVTFVKKGTGRTSEHRLSELGWKNNLKADVLRVLSNGVLRYGDFNHTDRNTNGEVVIQPISVSKQSVKQRILEINKTLKGLFTNMNDNPVTYDRSKKVYDTPIKITLLDADEKVLETKIKQKRKFGHKGEVAMTFARDFRDPADTYNDNRSQMQDKLSEFLPIDEQEDDTMY</sequence>
<feature type="compositionally biased region" description="Acidic residues" evidence="1">
    <location>
        <begin position="183"/>
        <end position="193"/>
    </location>
</feature>
<evidence type="ECO:0000313" key="2">
    <source>
        <dbReference type="EMBL" id="SVE61144.1"/>
    </source>
</evidence>